<dbReference type="GO" id="GO:0003887">
    <property type="term" value="F:DNA-directed DNA polymerase activity"/>
    <property type="evidence" value="ECO:0007669"/>
    <property type="project" value="InterPro"/>
</dbReference>
<reference evidence="1 2" key="1">
    <citation type="submission" date="2019-12" db="EMBL/GenBank/DDBJ databases">
        <title>The complete genome of the thermophilic, anoxygenic phototrophic gammaproteobacterium Thermochromatium tepidum.</title>
        <authorList>
            <person name="Sattley W.M."/>
            <person name="Swingley W.D."/>
            <person name="Burchell B.M."/>
            <person name="Gurbani S.A."/>
            <person name="Kujawa C.M."/>
            <person name="Nuccio D.A."/>
            <person name="Schladweiler J."/>
            <person name="Shaffer K.N."/>
            <person name="Stokes L.M."/>
            <person name="Touchman J.W."/>
            <person name="Blankenship R.E."/>
            <person name="Madigan M.T."/>
        </authorList>
    </citation>
    <scope>NUCLEOTIDE SEQUENCE [LARGE SCALE GENOMIC DNA]</scope>
    <source>
        <strain evidence="1 2">ATCC 43061</strain>
    </source>
</reference>
<name>A0A6I6EJD9_THETI</name>
<keyword evidence="2" id="KW-1185">Reference proteome</keyword>
<dbReference type="InterPro" id="IPR007459">
    <property type="entry name" value="DNA_pol3_chi"/>
</dbReference>
<gene>
    <name evidence="1" type="ORF">E6P07_09705</name>
</gene>
<dbReference type="GO" id="GO:0032298">
    <property type="term" value="P:positive regulation of DNA-templated DNA replication initiation"/>
    <property type="evidence" value="ECO:0007669"/>
    <property type="project" value="TreeGrafter"/>
</dbReference>
<dbReference type="OrthoDB" id="5297568at2"/>
<proteinExistence type="predicted"/>
<dbReference type="PANTHER" id="PTHR38767:SF1">
    <property type="entry name" value="DNA POLYMERASE III SUBUNIT CHI"/>
    <property type="match status" value="1"/>
</dbReference>
<dbReference type="PANTHER" id="PTHR38767">
    <property type="entry name" value="DNA POLYMERASE III SUBUNIT CHI"/>
    <property type="match status" value="1"/>
</dbReference>
<organism evidence="1 2">
    <name type="scientific">Thermochromatium tepidum ATCC 43061</name>
    <dbReference type="NCBI Taxonomy" id="316276"/>
    <lineage>
        <taxon>Bacteria</taxon>
        <taxon>Pseudomonadati</taxon>
        <taxon>Pseudomonadota</taxon>
        <taxon>Gammaproteobacteria</taxon>
        <taxon>Chromatiales</taxon>
        <taxon>Chromatiaceae</taxon>
        <taxon>Thermochromatium</taxon>
    </lineage>
</organism>
<dbReference type="GO" id="GO:0006260">
    <property type="term" value="P:DNA replication"/>
    <property type="evidence" value="ECO:0007669"/>
    <property type="project" value="InterPro"/>
</dbReference>
<dbReference type="AlphaFoldDB" id="A0A6I6EJD9"/>
<dbReference type="SUPFAM" id="SSF102400">
    <property type="entry name" value="DNA polymerase III chi subunit"/>
    <property type="match status" value="1"/>
</dbReference>
<protein>
    <submittedName>
        <fullName evidence="1">DNA polymerase III subunit chi</fullName>
    </submittedName>
</protein>
<dbReference type="EMBL" id="CP039268">
    <property type="protein sequence ID" value="QGU33227.1"/>
    <property type="molecule type" value="Genomic_DNA"/>
</dbReference>
<dbReference type="Pfam" id="PF04364">
    <property type="entry name" value="DNA_pol3_chi"/>
    <property type="match status" value="1"/>
</dbReference>
<dbReference type="RefSeq" id="WP_153975421.1">
    <property type="nucleotide sequence ID" value="NZ_CP039268.1"/>
</dbReference>
<dbReference type="KEGG" id="ttp:E6P07_09705"/>
<dbReference type="InterPro" id="IPR036768">
    <property type="entry name" value="PolIII_chi_sf"/>
</dbReference>
<accession>A0A6I6EJD9</accession>
<dbReference type="GO" id="GO:0003677">
    <property type="term" value="F:DNA binding"/>
    <property type="evidence" value="ECO:0007669"/>
    <property type="project" value="InterPro"/>
</dbReference>
<sequence length="143" mass="16792">MTRIDFYSLEPDSRADRFILACRLVERIHAQDLRVLILCPEREEAHHLDRLLWTFRQESFLPHGLVGSVDAKLTPILISLDGSPETEQQVLLNLGRDLPSRWERFERLCDLVDNDPAVLQAGRARFRAYREHGYKPTHHRIRL</sequence>
<evidence type="ECO:0000313" key="2">
    <source>
        <dbReference type="Proteomes" id="UP000426424"/>
    </source>
</evidence>
<dbReference type="Gene3D" id="3.40.50.10110">
    <property type="entry name" value="DNA polymerase III subunit chi"/>
    <property type="match status" value="1"/>
</dbReference>
<evidence type="ECO:0000313" key="1">
    <source>
        <dbReference type="EMBL" id="QGU33227.1"/>
    </source>
</evidence>
<dbReference type="Proteomes" id="UP000426424">
    <property type="component" value="Chromosome"/>
</dbReference>